<dbReference type="AlphaFoldDB" id="A0A1I4LUP5"/>
<evidence type="ECO:0000313" key="3">
    <source>
        <dbReference type="Proteomes" id="UP000198519"/>
    </source>
</evidence>
<evidence type="ECO:0000313" key="2">
    <source>
        <dbReference type="EMBL" id="SFL94649.1"/>
    </source>
</evidence>
<protein>
    <submittedName>
        <fullName evidence="2">Hydroxybutyrate-dimer hydrolase</fullName>
    </submittedName>
</protein>
<name>A0A1I4LUP5_9GAMM</name>
<dbReference type="GO" id="GO:0019605">
    <property type="term" value="P:butyrate metabolic process"/>
    <property type="evidence" value="ECO:0007669"/>
    <property type="project" value="InterPro"/>
</dbReference>
<keyword evidence="3" id="KW-1185">Reference proteome</keyword>
<dbReference type="Pfam" id="PF10605">
    <property type="entry name" value="3HBOH"/>
    <property type="match status" value="1"/>
</dbReference>
<organism evidence="2 3">
    <name type="scientific">Marinobacter zhejiangensis</name>
    <dbReference type="NCBI Taxonomy" id="488535"/>
    <lineage>
        <taxon>Bacteria</taxon>
        <taxon>Pseudomonadati</taxon>
        <taxon>Pseudomonadota</taxon>
        <taxon>Gammaproteobacteria</taxon>
        <taxon>Pseudomonadales</taxon>
        <taxon>Marinobacteraceae</taxon>
        <taxon>Marinobacter</taxon>
    </lineage>
</organism>
<evidence type="ECO:0000256" key="1">
    <source>
        <dbReference type="ARBA" id="ARBA00022801"/>
    </source>
</evidence>
<dbReference type="GO" id="GO:0047989">
    <property type="term" value="F:hydroxybutyrate-dimer hydrolase activity"/>
    <property type="evidence" value="ECO:0007669"/>
    <property type="project" value="InterPro"/>
</dbReference>
<dbReference type="PIRSF" id="PIRSF011409">
    <property type="entry name" value="HObutyrate_olig_hydrol"/>
    <property type="match status" value="1"/>
</dbReference>
<proteinExistence type="predicted"/>
<dbReference type="GO" id="GO:0005615">
    <property type="term" value="C:extracellular space"/>
    <property type="evidence" value="ECO:0007669"/>
    <property type="project" value="InterPro"/>
</dbReference>
<keyword evidence="1 2" id="KW-0378">Hydrolase</keyword>
<dbReference type="InterPro" id="IPR016582">
    <property type="entry name" value="OHBut_olig_hydro_put"/>
</dbReference>
<dbReference type="Proteomes" id="UP000198519">
    <property type="component" value="Unassembled WGS sequence"/>
</dbReference>
<dbReference type="RefSeq" id="WP_245749850.1">
    <property type="nucleotide sequence ID" value="NZ_FOUE01000001.1"/>
</dbReference>
<accession>A0A1I4LUP5</accession>
<reference evidence="3" key="1">
    <citation type="submission" date="2016-10" db="EMBL/GenBank/DDBJ databases">
        <authorList>
            <person name="Varghese N."/>
            <person name="Submissions S."/>
        </authorList>
    </citation>
    <scope>NUCLEOTIDE SEQUENCE [LARGE SCALE GENOMIC DNA]</scope>
    <source>
        <strain evidence="3">CGMCC 1.7061</strain>
    </source>
</reference>
<gene>
    <name evidence="2" type="ORF">SAMN04487963_0671</name>
</gene>
<dbReference type="STRING" id="488535.SAMN04487963_0671"/>
<dbReference type="EMBL" id="FOUE01000001">
    <property type="protein sequence ID" value="SFL94649.1"/>
    <property type="molecule type" value="Genomic_DNA"/>
</dbReference>
<sequence length="708" mass="73488">MTIRALLAVPAGLVVALSLNGCKQEDIPGAAFNHKPGFLTGTISQQHYDGVTDDLLTAGLGASGLASAVPPAFADSLNPTPIELRRMAIYNNYRALVDTAPGGGYGTWFGPQVGAEGEGLIAGDEYLAFIDSGDELAPVTVMVQVPDSFDPDQPCMVTAPSSGSRGVYGAIGTAGEWGLKKGCAVVYTDKGTGTGSYNLETGTAQRLDGTLTASGDEPVQYRVRLDDAGRDAFNAAYPDRMAFKHAHSGANPEADWGLNVLQSIEVGFYVLNELHGQETGNGQRVVTIKPNNTLVIASSVSNGGGASVRAAEQDEKGLIDGVAVSEPNVNPLVDAGFTIRQGNGAVISDHSRSLLDYTTALAVYQGCANRAPAIRDLAPFNAILNDVTVNENICTALAAKGLVTGATLDEQATDALRILNDDFGVQPEQNLVAPSHFGASVAQSIAMTYANAYGGFAVTDRLCGLSLAATDGSGLVTPLGAAQEAALFSASNGIPPTAGVNQVYDDASGGATNLKQAVSNSSGLADFGLDALLCLRSLAAGTDAVSGEVLTGTAAAQAQAIADGIEGIRASGDLQGKPAVFVTGRADAILPINHTSRPYVGLNQRVEGGDSGLRYYEVLNAHHLDAFNAFPGFNERYVPLHHYYIQALDLMWSHLKDGVALPPSQVVRTVPRGAGAPALTATNLPPVLAEPEESDRIQFVDNQVRIPD</sequence>